<feature type="transmembrane region" description="Helical" evidence="2">
    <location>
        <begin position="222"/>
        <end position="245"/>
    </location>
</feature>
<evidence type="ECO:0008006" key="5">
    <source>
        <dbReference type="Google" id="ProtNLM"/>
    </source>
</evidence>
<reference evidence="3 4" key="1">
    <citation type="journal article" date="2024" name="Science">
        <title>Giant polyketide synthase enzymes in the biosynthesis of giant marine polyether toxins.</title>
        <authorList>
            <person name="Fallon T.R."/>
            <person name="Shende V.V."/>
            <person name="Wierzbicki I.H."/>
            <person name="Pendleton A.L."/>
            <person name="Watervoot N.F."/>
            <person name="Auber R.P."/>
            <person name="Gonzalez D.J."/>
            <person name="Wisecaver J.H."/>
            <person name="Moore B.S."/>
        </authorList>
    </citation>
    <scope>NUCLEOTIDE SEQUENCE [LARGE SCALE GENOMIC DNA]</scope>
    <source>
        <strain evidence="3 4">12B1</strain>
    </source>
</reference>
<keyword evidence="2" id="KW-0812">Transmembrane</keyword>
<keyword evidence="2" id="KW-0472">Membrane</keyword>
<dbReference type="Proteomes" id="UP001515480">
    <property type="component" value="Unassembled WGS sequence"/>
</dbReference>
<evidence type="ECO:0000313" key="3">
    <source>
        <dbReference type="EMBL" id="KAL1500590.1"/>
    </source>
</evidence>
<keyword evidence="2" id="KW-1133">Transmembrane helix</keyword>
<feature type="transmembrane region" description="Helical" evidence="2">
    <location>
        <begin position="393"/>
        <end position="416"/>
    </location>
</feature>
<dbReference type="AlphaFoldDB" id="A0AB34IL19"/>
<feature type="transmembrane region" description="Helical" evidence="2">
    <location>
        <begin position="317"/>
        <end position="340"/>
    </location>
</feature>
<keyword evidence="4" id="KW-1185">Reference proteome</keyword>
<evidence type="ECO:0000256" key="1">
    <source>
        <dbReference type="SAM" id="MobiDB-lite"/>
    </source>
</evidence>
<name>A0AB34IL19_PRYPA</name>
<comment type="caution">
    <text evidence="3">The sequence shown here is derived from an EMBL/GenBank/DDBJ whole genome shotgun (WGS) entry which is preliminary data.</text>
</comment>
<proteinExistence type="predicted"/>
<evidence type="ECO:0000256" key="2">
    <source>
        <dbReference type="SAM" id="Phobius"/>
    </source>
</evidence>
<sequence length="464" mass="51536">MSATEEPPLSQEGRDDEDSEPPDWATTNEAVRDLHRCMASDGERAPRYKASVTLENLDPTAYRLYPEVGSASDVAKPGGFRRAHVMPTLTGDAAREAYAAKSLMSHLEACATSTATAPPPRHHRDRGFTPGFVTNIVEVMADGTEVRYESRAFRLGRAPRIRRASDLQVARQPYRVCGYRPQSAPYWVAVTFLLGAILFVEGSFLWMTPLGDMMQGAPEWRAVDLVTIPFFAGSIFFTTGCYLTFVEVVNSNLQVELKIMAPERKERSQRSSSALSKMEEAGLGEKLLEEPSLGMSKKDLFDGKHKIRWWGWQPDSLLYWAALVQLFGAICFNVACASGFPGVLDFHFEEIIFVYTPSLVGSMCFTFACFVYIAEVTHSFNVLQLPQEITLSYFVVVFNLLGSALFAVASAFYFAQWTGGLLEGGGKFGWEFQLSEWGVRFTYGVGSSFFVLAAALSFPELLND</sequence>
<feature type="transmembrane region" description="Helical" evidence="2">
    <location>
        <begin position="186"/>
        <end position="210"/>
    </location>
</feature>
<feature type="transmembrane region" description="Helical" evidence="2">
    <location>
        <begin position="352"/>
        <end position="373"/>
    </location>
</feature>
<feature type="transmembrane region" description="Helical" evidence="2">
    <location>
        <begin position="437"/>
        <end position="458"/>
    </location>
</feature>
<dbReference type="EMBL" id="JBGBPQ010000023">
    <property type="protein sequence ID" value="KAL1500590.1"/>
    <property type="molecule type" value="Genomic_DNA"/>
</dbReference>
<gene>
    <name evidence="3" type="ORF">AB1Y20_013243</name>
</gene>
<evidence type="ECO:0000313" key="4">
    <source>
        <dbReference type="Proteomes" id="UP001515480"/>
    </source>
</evidence>
<protein>
    <recommendedName>
        <fullName evidence="5">Integral membrane protein</fullName>
    </recommendedName>
</protein>
<accession>A0AB34IL19</accession>
<feature type="region of interest" description="Disordered" evidence="1">
    <location>
        <begin position="1"/>
        <end position="30"/>
    </location>
</feature>
<organism evidence="3 4">
    <name type="scientific">Prymnesium parvum</name>
    <name type="common">Toxic golden alga</name>
    <dbReference type="NCBI Taxonomy" id="97485"/>
    <lineage>
        <taxon>Eukaryota</taxon>
        <taxon>Haptista</taxon>
        <taxon>Haptophyta</taxon>
        <taxon>Prymnesiophyceae</taxon>
        <taxon>Prymnesiales</taxon>
        <taxon>Prymnesiaceae</taxon>
        <taxon>Prymnesium</taxon>
    </lineage>
</organism>